<dbReference type="PROSITE" id="PS50181">
    <property type="entry name" value="FBOX"/>
    <property type="match status" value="1"/>
</dbReference>
<reference evidence="2" key="1">
    <citation type="journal article" date="2021" name="Mol. Plant Microbe Interact.">
        <title>Complete Genome Sequence of the Plant-Pathogenic Fungus Colletotrichum lupini.</title>
        <authorList>
            <person name="Baroncelli R."/>
            <person name="Pensec F."/>
            <person name="Da Lio D."/>
            <person name="Boufleur T."/>
            <person name="Vicente I."/>
            <person name="Sarrocco S."/>
            <person name="Picot A."/>
            <person name="Baraldi E."/>
            <person name="Sukno S."/>
            <person name="Thon M."/>
            <person name="Le Floch G."/>
        </authorList>
    </citation>
    <scope>NUCLEOTIDE SEQUENCE</scope>
    <source>
        <strain evidence="2">IMI 504893</strain>
    </source>
</reference>
<protein>
    <recommendedName>
        <fullName evidence="1">F-box domain-containing protein</fullName>
    </recommendedName>
</protein>
<sequence>MKISFLTTPSMVQGQVYVRRSEENVHSSIRYVGHWTRVTCDLKLSLPLRPSSANTAPELQPFPHTLGNSGIRAKHHRPSFSSPIHSLPKSPPPARLPDPFLFPVSPFPPPADSESRQGSQLEFTMGFQIDDEIWCNGPLRIGNFFIVEGLHVSTPAAELEPGRKPDHSEPMARSSVAVSFGLLAQTQNDWGHERSSNLRLKVELITSAAPAGIGFNTTVLIGAWCLRKEGHRQVLKRHRRHKRKNLILSHERPYWEIDFDRNCRQSPIIRLPDELLLPIMDGLEPVDLYMVRQASFTFWHIYQGKEVKKFRRSEAISRARRTVSDKETFACHLSSYYQYTKQDEMHCSRCELPYRHLVFSAEERKKRRDVRQCIAHDGFIRLCSHLTVPFSWVWDKTRSKQADSDEARQIRYDYNVFLAAKDCRESLYALPRIFNWLRRVMVTWELPLFRIVENEAITVGFITQKLKEFQTKYGNVLCSHLCRHGITSQLLRALDPRHCGYLGGNSRIGRLVACNEARWGTRD</sequence>
<organism evidence="2 3">
    <name type="scientific">Colletotrichum lupini</name>
    <dbReference type="NCBI Taxonomy" id="145971"/>
    <lineage>
        <taxon>Eukaryota</taxon>
        <taxon>Fungi</taxon>
        <taxon>Dikarya</taxon>
        <taxon>Ascomycota</taxon>
        <taxon>Pezizomycotina</taxon>
        <taxon>Sordariomycetes</taxon>
        <taxon>Hypocreomycetidae</taxon>
        <taxon>Glomerellales</taxon>
        <taxon>Glomerellaceae</taxon>
        <taxon>Colletotrichum</taxon>
        <taxon>Colletotrichum acutatum species complex</taxon>
    </lineage>
</organism>
<dbReference type="EMBL" id="CP019480">
    <property type="protein sequence ID" value="UQC89814.1"/>
    <property type="molecule type" value="Genomic_DNA"/>
</dbReference>
<feature type="domain" description="F-box" evidence="1">
    <location>
        <begin position="265"/>
        <end position="313"/>
    </location>
</feature>
<name>A0A9Q8WNF9_9PEZI</name>
<gene>
    <name evidence="2" type="ORF">CLUP02_15345</name>
</gene>
<keyword evidence="3" id="KW-1185">Reference proteome</keyword>
<dbReference type="KEGG" id="clup:CLUP02_15345"/>
<evidence type="ECO:0000313" key="3">
    <source>
        <dbReference type="Proteomes" id="UP000830671"/>
    </source>
</evidence>
<dbReference type="Proteomes" id="UP000830671">
    <property type="component" value="Chromosome 8"/>
</dbReference>
<dbReference type="GeneID" id="73349279"/>
<dbReference type="AlphaFoldDB" id="A0A9Q8WNF9"/>
<evidence type="ECO:0000259" key="1">
    <source>
        <dbReference type="PROSITE" id="PS50181"/>
    </source>
</evidence>
<dbReference type="InterPro" id="IPR036047">
    <property type="entry name" value="F-box-like_dom_sf"/>
</dbReference>
<accession>A0A9Q8WNF9</accession>
<proteinExistence type="predicted"/>
<dbReference type="InterPro" id="IPR001810">
    <property type="entry name" value="F-box_dom"/>
</dbReference>
<dbReference type="SUPFAM" id="SSF81383">
    <property type="entry name" value="F-box domain"/>
    <property type="match status" value="1"/>
</dbReference>
<dbReference type="RefSeq" id="XP_049151415.1">
    <property type="nucleotide sequence ID" value="XM_049294269.1"/>
</dbReference>
<evidence type="ECO:0000313" key="2">
    <source>
        <dbReference type="EMBL" id="UQC89814.1"/>
    </source>
</evidence>